<evidence type="ECO:0000313" key="2">
    <source>
        <dbReference type="EnsemblPlants" id="cds.evm.model.04.662"/>
    </source>
</evidence>
<reference evidence="2" key="2">
    <citation type="submission" date="2021-03" db="UniProtKB">
        <authorList>
            <consortium name="EnsemblPlants"/>
        </authorList>
    </citation>
    <scope>IDENTIFICATION</scope>
</reference>
<feature type="domain" description="Reverse transcriptase zinc-binding" evidence="1">
    <location>
        <begin position="74"/>
        <end position="125"/>
    </location>
</feature>
<evidence type="ECO:0000313" key="3">
    <source>
        <dbReference type="Proteomes" id="UP000596661"/>
    </source>
</evidence>
<dbReference type="Proteomes" id="UP000596661">
    <property type="component" value="Chromosome 4"/>
</dbReference>
<keyword evidence="3" id="KW-1185">Reference proteome</keyword>
<accession>A0A803PIA5</accession>
<evidence type="ECO:0000259" key="1">
    <source>
        <dbReference type="Pfam" id="PF13966"/>
    </source>
</evidence>
<name>A0A803PIA5_CANSA</name>
<organism evidence="2 3">
    <name type="scientific">Cannabis sativa</name>
    <name type="common">Hemp</name>
    <name type="synonym">Marijuana</name>
    <dbReference type="NCBI Taxonomy" id="3483"/>
    <lineage>
        <taxon>Eukaryota</taxon>
        <taxon>Viridiplantae</taxon>
        <taxon>Streptophyta</taxon>
        <taxon>Embryophyta</taxon>
        <taxon>Tracheophyta</taxon>
        <taxon>Spermatophyta</taxon>
        <taxon>Magnoliopsida</taxon>
        <taxon>eudicotyledons</taxon>
        <taxon>Gunneridae</taxon>
        <taxon>Pentapetalae</taxon>
        <taxon>rosids</taxon>
        <taxon>fabids</taxon>
        <taxon>Rosales</taxon>
        <taxon>Cannabaceae</taxon>
        <taxon>Cannabis</taxon>
    </lineage>
</organism>
<proteinExistence type="predicted"/>
<dbReference type="InterPro" id="IPR026960">
    <property type="entry name" value="RVT-Znf"/>
</dbReference>
<dbReference type="EMBL" id="UZAU01000366">
    <property type="status" value="NOT_ANNOTATED_CDS"/>
    <property type="molecule type" value="Genomic_DNA"/>
</dbReference>
<protein>
    <recommendedName>
        <fullName evidence="1">Reverse transcriptase zinc-binding domain-containing protein</fullName>
    </recommendedName>
</protein>
<dbReference type="Gramene" id="evm.model.04.662">
    <property type="protein sequence ID" value="cds.evm.model.04.662"/>
    <property type="gene ID" value="evm.TU.04.662"/>
</dbReference>
<dbReference type="Pfam" id="PF13966">
    <property type="entry name" value="zf-RVT"/>
    <property type="match status" value="1"/>
</dbReference>
<dbReference type="AlphaFoldDB" id="A0A803PIA5"/>
<reference evidence="2" key="1">
    <citation type="submission" date="2018-11" db="EMBL/GenBank/DDBJ databases">
        <authorList>
            <person name="Grassa J C."/>
        </authorList>
    </citation>
    <scope>NUCLEOTIDE SEQUENCE [LARGE SCALE GENOMIC DNA]</scope>
</reference>
<sequence length="239" mass="27816">MSVSSFITEERVWNVSLLNKFFQPIDIERILFIPLSYFADTDRLIWHHTTNGSYTVKSKFHLATSMKEQHCSSTSNEHRDWWKFFWNVNLPLKIRIFAWKVFQNVLSTAAALFKKKQDFELILCVLWGIWTDRNQVVHGSVPRQHAAIVQYTIRFHEDFTRLKLHPPSDAVNSNQAAALPRSNTVQHVHNWKPPQLNGFKLNVDATTNLEQKKLGIGAIIRDHKWNGGCCVFKSCSRKL</sequence>
<dbReference type="EnsemblPlants" id="evm.model.04.662">
    <property type="protein sequence ID" value="cds.evm.model.04.662"/>
    <property type="gene ID" value="evm.TU.04.662"/>
</dbReference>